<name>A0A5C5XBT4_9PLAN</name>
<sequence>MKLCKSLSQFQLLQRLIDGMSPNFPVNHPLRICGTGYGNRIFSLNLVSCNILNIEKGMVVGNPHAHHFVLGRAYPTNDAPGAN</sequence>
<gene>
    <name evidence="1" type="ORF">Pan54_12000</name>
</gene>
<protein>
    <submittedName>
        <fullName evidence="1">Uncharacterized protein</fullName>
    </submittedName>
</protein>
<dbReference type="AlphaFoldDB" id="A0A5C5XBT4"/>
<dbReference type="Proteomes" id="UP000316095">
    <property type="component" value="Unassembled WGS sequence"/>
</dbReference>
<accession>A0A5C5XBT4</accession>
<comment type="caution">
    <text evidence="1">The sequence shown here is derived from an EMBL/GenBank/DDBJ whole genome shotgun (WGS) entry which is preliminary data.</text>
</comment>
<evidence type="ECO:0000313" key="2">
    <source>
        <dbReference type="Proteomes" id="UP000316095"/>
    </source>
</evidence>
<dbReference type="EMBL" id="SJPG01000001">
    <property type="protein sequence ID" value="TWT60486.1"/>
    <property type="molecule type" value="Genomic_DNA"/>
</dbReference>
<proteinExistence type="predicted"/>
<keyword evidence="2" id="KW-1185">Reference proteome</keyword>
<reference evidence="1 2" key="1">
    <citation type="submission" date="2019-02" db="EMBL/GenBank/DDBJ databases">
        <title>Deep-cultivation of Planctomycetes and their phenomic and genomic characterization uncovers novel biology.</title>
        <authorList>
            <person name="Wiegand S."/>
            <person name="Jogler M."/>
            <person name="Boedeker C."/>
            <person name="Pinto D."/>
            <person name="Vollmers J."/>
            <person name="Rivas-Marin E."/>
            <person name="Kohn T."/>
            <person name="Peeters S.H."/>
            <person name="Heuer A."/>
            <person name="Rast P."/>
            <person name="Oberbeckmann S."/>
            <person name="Bunk B."/>
            <person name="Jeske O."/>
            <person name="Meyerdierks A."/>
            <person name="Storesund J.E."/>
            <person name="Kallscheuer N."/>
            <person name="Luecker S."/>
            <person name="Lage O.M."/>
            <person name="Pohl T."/>
            <person name="Merkel B.J."/>
            <person name="Hornburger P."/>
            <person name="Mueller R.-W."/>
            <person name="Bruemmer F."/>
            <person name="Labrenz M."/>
            <person name="Spormann A.M."/>
            <person name="Op Den Camp H."/>
            <person name="Overmann J."/>
            <person name="Amann R."/>
            <person name="Jetten M.S.M."/>
            <person name="Mascher T."/>
            <person name="Medema M.H."/>
            <person name="Devos D.P."/>
            <person name="Kaster A.-K."/>
            <person name="Ovreas L."/>
            <person name="Rohde M."/>
            <person name="Galperin M.Y."/>
            <person name="Jogler C."/>
        </authorList>
    </citation>
    <scope>NUCLEOTIDE SEQUENCE [LARGE SCALE GENOMIC DNA]</scope>
    <source>
        <strain evidence="1 2">Pan54</strain>
    </source>
</reference>
<organism evidence="1 2">
    <name type="scientific">Rubinisphaera italica</name>
    <dbReference type="NCBI Taxonomy" id="2527969"/>
    <lineage>
        <taxon>Bacteria</taxon>
        <taxon>Pseudomonadati</taxon>
        <taxon>Planctomycetota</taxon>
        <taxon>Planctomycetia</taxon>
        <taxon>Planctomycetales</taxon>
        <taxon>Planctomycetaceae</taxon>
        <taxon>Rubinisphaera</taxon>
    </lineage>
</organism>
<evidence type="ECO:0000313" key="1">
    <source>
        <dbReference type="EMBL" id="TWT60486.1"/>
    </source>
</evidence>